<feature type="repeat" description="WD" evidence="3">
    <location>
        <begin position="259"/>
        <end position="300"/>
    </location>
</feature>
<evidence type="ECO:0000313" key="5">
    <source>
        <dbReference type="Proteomes" id="UP000023152"/>
    </source>
</evidence>
<dbReference type="InterPro" id="IPR001680">
    <property type="entry name" value="WD40_rpt"/>
</dbReference>
<evidence type="ECO:0000256" key="2">
    <source>
        <dbReference type="ARBA" id="ARBA00022737"/>
    </source>
</evidence>
<feature type="non-terminal residue" evidence="4">
    <location>
        <position position="366"/>
    </location>
</feature>
<accession>X6LSF4</accession>
<dbReference type="PROSITE" id="PS50082">
    <property type="entry name" value="WD_REPEATS_2"/>
    <property type="match status" value="2"/>
</dbReference>
<evidence type="ECO:0000256" key="3">
    <source>
        <dbReference type="PROSITE-ProRule" id="PRU00221"/>
    </source>
</evidence>
<dbReference type="EMBL" id="ASPP01029184">
    <property type="protein sequence ID" value="ETO04569.1"/>
    <property type="molecule type" value="Genomic_DNA"/>
</dbReference>
<dbReference type="OrthoDB" id="3267146at2759"/>
<evidence type="ECO:0000256" key="1">
    <source>
        <dbReference type="ARBA" id="ARBA00022574"/>
    </source>
</evidence>
<dbReference type="SUPFAM" id="SSF50978">
    <property type="entry name" value="WD40 repeat-like"/>
    <property type="match status" value="1"/>
</dbReference>
<comment type="caution">
    <text evidence="4">The sequence shown here is derived from an EMBL/GenBank/DDBJ whole genome shotgun (WGS) entry which is preliminary data.</text>
</comment>
<keyword evidence="2" id="KW-0677">Repeat</keyword>
<reference evidence="4 5" key="1">
    <citation type="journal article" date="2013" name="Curr. Biol.">
        <title>The Genome of the Foraminiferan Reticulomyxa filosa.</title>
        <authorList>
            <person name="Glockner G."/>
            <person name="Hulsmann N."/>
            <person name="Schleicher M."/>
            <person name="Noegel A.A."/>
            <person name="Eichinger L."/>
            <person name="Gallinger C."/>
            <person name="Pawlowski J."/>
            <person name="Sierra R."/>
            <person name="Euteneuer U."/>
            <person name="Pillet L."/>
            <person name="Moustafa A."/>
            <person name="Platzer M."/>
            <person name="Groth M."/>
            <person name="Szafranski K."/>
            <person name="Schliwa M."/>
        </authorList>
    </citation>
    <scope>NUCLEOTIDE SEQUENCE [LARGE SCALE GENOMIC DNA]</scope>
</reference>
<keyword evidence="1 3" id="KW-0853">WD repeat</keyword>
<dbReference type="InterPro" id="IPR036322">
    <property type="entry name" value="WD40_repeat_dom_sf"/>
</dbReference>
<evidence type="ECO:0000313" key="4">
    <source>
        <dbReference type="EMBL" id="ETO04569.1"/>
    </source>
</evidence>
<dbReference type="InterPro" id="IPR015943">
    <property type="entry name" value="WD40/YVTN_repeat-like_dom_sf"/>
</dbReference>
<dbReference type="SMART" id="SM00320">
    <property type="entry name" value="WD40"/>
    <property type="match status" value="3"/>
</dbReference>
<dbReference type="Gene3D" id="2.130.10.10">
    <property type="entry name" value="YVTN repeat-like/Quinoprotein amine dehydrogenase"/>
    <property type="match status" value="1"/>
</dbReference>
<dbReference type="PANTHER" id="PTHR22847">
    <property type="entry name" value="WD40 REPEAT PROTEIN"/>
    <property type="match status" value="1"/>
</dbReference>
<dbReference type="AlphaFoldDB" id="X6LSF4"/>
<keyword evidence="5" id="KW-1185">Reference proteome</keyword>
<dbReference type="GO" id="GO:1990234">
    <property type="term" value="C:transferase complex"/>
    <property type="evidence" value="ECO:0007669"/>
    <property type="project" value="UniProtKB-ARBA"/>
</dbReference>
<proteinExistence type="predicted"/>
<name>X6LSF4_RETFI</name>
<dbReference type="Pfam" id="PF00400">
    <property type="entry name" value="WD40"/>
    <property type="match status" value="2"/>
</dbReference>
<sequence length="366" mass="42112">MLLFCYETILSILYNENDNKFEFHKIRILSNITSISYYAYVHIDDFVLFFGGWNGILDNFGPDHDLIPNENISNKIYKYTISEERCVTLDQALPIPLSCCVATLNEDNQSVHISGGYYDNALVSAHIKMKIKEMIKTDKEKEIQKIAKEQEKIIIEQMKKLDSSTLIKALNRKKKEIKKILEYWIRSLSIKIGWIHDFNIITSKYILLRYFQFVKEINCKGDRLHMVQFSPDGQKFVTASRSKIIRIWDVNSGKIVKQLKGHSNHTDQVLFSPDGTMILSCLFDNTICLWNVESGIEIKKLEVHADNIDTAHFSPDGTIIAFFSSGTTNIWDLQSGQVRLLSDVRSTFGAFSPNGQQIVLFTWDNS</sequence>
<dbReference type="Proteomes" id="UP000023152">
    <property type="component" value="Unassembled WGS sequence"/>
</dbReference>
<dbReference type="PROSITE" id="PS50294">
    <property type="entry name" value="WD_REPEATS_REGION"/>
    <property type="match status" value="2"/>
</dbReference>
<dbReference type="InterPro" id="IPR019775">
    <property type="entry name" value="WD40_repeat_CS"/>
</dbReference>
<dbReference type="SUPFAM" id="SSF50965">
    <property type="entry name" value="Galactose oxidase, central domain"/>
    <property type="match status" value="1"/>
</dbReference>
<dbReference type="InterPro" id="IPR011659">
    <property type="entry name" value="WD40"/>
</dbReference>
<dbReference type="PROSITE" id="PS00678">
    <property type="entry name" value="WD_REPEATS_1"/>
    <property type="match status" value="1"/>
</dbReference>
<feature type="repeat" description="WD" evidence="3">
    <location>
        <begin position="227"/>
        <end position="258"/>
    </location>
</feature>
<dbReference type="InterPro" id="IPR011043">
    <property type="entry name" value="Gal_Oxase/kelch_b-propeller"/>
</dbReference>
<dbReference type="PANTHER" id="PTHR22847:SF637">
    <property type="entry name" value="WD REPEAT DOMAIN 5B"/>
    <property type="match status" value="1"/>
</dbReference>
<protein>
    <submittedName>
        <fullName evidence="4">WD-40 repeat-containing protein</fullName>
    </submittedName>
</protein>
<dbReference type="Pfam" id="PF07676">
    <property type="entry name" value="PD40"/>
    <property type="match status" value="1"/>
</dbReference>
<gene>
    <name evidence="4" type="ORF">RFI_32828</name>
</gene>
<organism evidence="4 5">
    <name type="scientific">Reticulomyxa filosa</name>
    <dbReference type="NCBI Taxonomy" id="46433"/>
    <lineage>
        <taxon>Eukaryota</taxon>
        <taxon>Sar</taxon>
        <taxon>Rhizaria</taxon>
        <taxon>Retaria</taxon>
        <taxon>Foraminifera</taxon>
        <taxon>Monothalamids</taxon>
        <taxon>Reticulomyxidae</taxon>
        <taxon>Reticulomyxa</taxon>
    </lineage>
</organism>